<dbReference type="InterPro" id="IPR036866">
    <property type="entry name" value="RibonucZ/Hydroxyglut_hydro"/>
</dbReference>
<organism evidence="1 2">
    <name type="scientific">Devosia insulae DS-56</name>
    <dbReference type="NCBI Taxonomy" id="1116389"/>
    <lineage>
        <taxon>Bacteria</taxon>
        <taxon>Pseudomonadati</taxon>
        <taxon>Pseudomonadota</taxon>
        <taxon>Alphaproteobacteria</taxon>
        <taxon>Hyphomicrobiales</taxon>
        <taxon>Devosiaceae</taxon>
        <taxon>Devosia</taxon>
    </lineage>
</organism>
<protein>
    <submittedName>
        <fullName evidence="1">DNA ligase-associated DEXH box helicase</fullName>
    </submittedName>
</protein>
<dbReference type="InterPro" id="IPR050698">
    <property type="entry name" value="MBL"/>
</dbReference>
<dbReference type="OrthoDB" id="9803916at2"/>
<dbReference type="SUPFAM" id="SSF56281">
    <property type="entry name" value="Metallo-hydrolase/oxidoreductase"/>
    <property type="match status" value="1"/>
</dbReference>
<dbReference type="Proteomes" id="UP000095463">
    <property type="component" value="Unassembled WGS sequence"/>
</dbReference>
<gene>
    <name evidence="1" type="ORF">VW23_017550</name>
</gene>
<accession>A0A1E5XRG4</accession>
<evidence type="ECO:0000313" key="1">
    <source>
        <dbReference type="EMBL" id="OEO31173.1"/>
    </source>
</evidence>
<name>A0A1E5XRG4_9HYPH</name>
<dbReference type="EMBL" id="LAJE02000167">
    <property type="protein sequence ID" value="OEO31173.1"/>
    <property type="molecule type" value="Genomic_DNA"/>
</dbReference>
<dbReference type="PANTHER" id="PTHR11203:SF49">
    <property type="entry name" value="BLL1145 PROTEIN"/>
    <property type="match status" value="1"/>
</dbReference>
<comment type="caution">
    <text evidence="1">The sequence shown here is derived from an EMBL/GenBank/DDBJ whole genome shotgun (WGS) entry which is preliminary data.</text>
</comment>
<reference evidence="1 2" key="1">
    <citation type="journal article" date="2015" name="Genome Announc.">
        <title>Genome Assemblies of Three Soil-Associated Devosia species: D. insulae, D. limi, and D. soli.</title>
        <authorList>
            <person name="Hassan Y.I."/>
            <person name="Lepp D."/>
            <person name="Zhou T."/>
        </authorList>
    </citation>
    <scope>NUCLEOTIDE SEQUENCE [LARGE SCALE GENOMIC DNA]</scope>
    <source>
        <strain evidence="1 2">DS-56</strain>
    </source>
</reference>
<sequence>MPAPFLDRDLYVRPIDAYIDPPVPRALAIITHGHADHARSGHGAVLATPDTIAIMKARYGEDSAGQFQPLEFDTPLQVDDVTITLKPAGHILGSAQVLLEHRGQRIVVTGDYKRLPDRTAQPFELTECDLLVTEATFGLPVFQHPDPLDEIGRLLRSAAAFPDRAHVIGCYALGKAQRVIALLRDAGYDAPIYLHGAMIRLCELYIARGIPLGVLKPTLGTSKTELAGQIVIAPPSAIKDRWSRRLPDPVLAVASGWMSVKQRARQSGVELPLVISDHADWNELRQTIAETKAGKVWVTHGREDALVYHCRQQGLEAEPLNIQAFEEGEEGEPDAQGELEE</sequence>
<keyword evidence="2" id="KW-1185">Reference proteome</keyword>
<dbReference type="GO" id="GO:0004521">
    <property type="term" value="F:RNA endonuclease activity"/>
    <property type="evidence" value="ECO:0007669"/>
    <property type="project" value="TreeGrafter"/>
</dbReference>
<proteinExistence type="predicted"/>
<dbReference type="AlphaFoldDB" id="A0A1E5XRG4"/>
<dbReference type="GO" id="GO:0016874">
    <property type="term" value="F:ligase activity"/>
    <property type="evidence" value="ECO:0007669"/>
    <property type="project" value="UniProtKB-KW"/>
</dbReference>
<dbReference type="InterPro" id="IPR026360">
    <property type="entry name" value="Xnuc_lig_assoc"/>
</dbReference>
<dbReference type="Gene3D" id="3.60.15.10">
    <property type="entry name" value="Ribonuclease Z/Hydroxyacylglutathione hydrolase-like"/>
    <property type="match status" value="1"/>
</dbReference>
<dbReference type="NCBIfam" id="TIGR04122">
    <property type="entry name" value="Xnuc_lig_assoc"/>
    <property type="match status" value="1"/>
</dbReference>
<dbReference type="PANTHER" id="PTHR11203">
    <property type="entry name" value="CLEAVAGE AND POLYADENYLATION SPECIFICITY FACTOR FAMILY MEMBER"/>
    <property type="match status" value="1"/>
</dbReference>
<evidence type="ECO:0000313" key="2">
    <source>
        <dbReference type="Proteomes" id="UP000095463"/>
    </source>
</evidence>
<keyword evidence="1" id="KW-0436">Ligase</keyword>